<evidence type="ECO:0008006" key="4">
    <source>
        <dbReference type="Google" id="ProtNLM"/>
    </source>
</evidence>
<protein>
    <recommendedName>
        <fullName evidence="4">Transmembrane protein</fullName>
    </recommendedName>
</protein>
<accession>A0A8S1K357</accession>
<keyword evidence="1" id="KW-1133">Transmembrane helix</keyword>
<keyword evidence="1" id="KW-0472">Membrane</keyword>
<keyword evidence="1" id="KW-0812">Transmembrane</keyword>
<reference evidence="2" key="1">
    <citation type="submission" date="2021-01" db="EMBL/GenBank/DDBJ databases">
        <authorList>
            <consortium name="Genoscope - CEA"/>
            <person name="William W."/>
        </authorList>
    </citation>
    <scope>NUCLEOTIDE SEQUENCE</scope>
</reference>
<dbReference type="EMBL" id="CAJJDN010000004">
    <property type="protein sequence ID" value="CAD8049910.1"/>
    <property type="molecule type" value="Genomic_DNA"/>
</dbReference>
<comment type="caution">
    <text evidence="2">The sequence shown here is derived from an EMBL/GenBank/DDBJ whole genome shotgun (WGS) entry which is preliminary data.</text>
</comment>
<name>A0A8S1K357_9CILI</name>
<evidence type="ECO:0000313" key="3">
    <source>
        <dbReference type="Proteomes" id="UP000692954"/>
    </source>
</evidence>
<sequence>MIFSIINIRLIILRTPMKTLSQNMRFWLIWFWYNFRFSFLLLLLIFDFFRGIKIAQIDFLQFIFGCHIFKKLIEFIEEKLFQFFIINQYFRFFFDIDMISFMFLNK</sequence>
<evidence type="ECO:0000313" key="2">
    <source>
        <dbReference type="EMBL" id="CAD8049910.1"/>
    </source>
</evidence>
<dbReference type="AlphaFoldDB" id="A0A8S1K357"/>
<dbReference type="Proteomes" id="UP000692954">
    <property type="component" value="Unassembled WGS sequence"/>
</dbReference>
<gene>
    <name evidence="2" type="ORF">PSON_ATCC_30995.1.T0040377</name>
</gene>
<organism evidence="2 3">
    <name type="scientific">Paramecium sonneborni</name>
    <dbReference type="NCBI Taxonomy" id="65129"/>
    <lineage>
        <taxon>Eukaryota</taxon>
        <taxon>Sar</taxon>
        <taxon>Alveolata</taxon>
        <taxon>Ciliophora</taxon>
        <taxon>Intramacronucleata</taxon>
        <taxon>Oligohymenophorea</taxon>
        <taxon>Peniculida</taxon>
        <taxon>Parameciidae</taxon>
        <taxon>Paramecium</taxon>
    </lineage>
</organism>
<feature type="transmembrane region" description="Helical" evidence="1">
    <location>
        <begin position="27"/>
        <end position="49"/>
    </location>
</feature>
<evidence type="ECO:0000256" key="1">
    <source>
        <dbReference type="SAM" id="Phobius"/>
    </source>
</evidence>
<keyword evidence="3" id="KW-1185">Reference proteome</keyword>
<proteinExistence type="predicted"/>